<evidence type="ECO:0000313" key="2">
    <source>
        <dbReference type="EMBL" id="EFE49198.1"/>
    </source>
</evidence>
<name>D4DSM5_NEIEG</name>
<evidence type="ECO:0008006" key="4">
    <source>
        <dbReference type="Google" id="ProtNLM"/>
    </source>
</evidence>
<dbReference type="AlphaFoldDB" id="D4DSM5"/>
<feature type="non-terminal residue" evidence="2">
    <location>
        <position position="1"/>
    </location>
</feature>
<feature type="compositionally biased region" description="Pro residues" evidence="1">
    <location>
        <begin position="1"/>
        <end position="17"/>
    </location>
</feature>
<protein>
    <recommendedName>
        <fullName evidence="4">SHOCT domain-containing protein</fullName>
    </recommendedName>
</protein>
<comment type="caution">
    <text evidence="2">The sequence shown here is derived from an EMBL/GenBank/DDBJ whole genome shotgun (WGS) entry which is preliminary data.</text>
</comment>
<reference evidence="2 3" key="1">
    <citation type="submission" date="2010-02" db="EMBL/GenBank/DDBJ databases">
        <authorList>
            <person name="Weinstock G."/>
            <person name="Sodergren E."/>
            <person name="Clifton S."/>
            <person name="Fulton L."/>
            <person name="Fulton B."/>
            <person name="Courtney L."/>
            <person name="Fronick C."/>
            <person name="Harrison M."/>
            <person name="Strong C."/>
            <person name="Farmer C."/>
            <person name="Delahaunty K."/>
            <person name="Markovic C."/>
            <person name="Hall O."/>
            <person name="Minx P."/>
            <person name="Tomlinson C."/>
            <person name="Mitreva M."/>
            <person name="Nelson J."/>
            <person name="Hou S."/>
            <person name="Wollam A."/>
            <person name="Pepin K.H."/>
            <person name="Johnson M."/>
            <person name="Bhonagiri V."/>
            <person name="Zhang X."/>
            <person name="Suruliraj S."/>
            <person name="Warren W."/>
            <person name="Chinwalla A."/>
            <person name="Mardis E.R."/>
            <person name="Wilson R.K."/>
        </authorList>
    </citation>
    <scope>NUCLEOTIDE SEQUENCE [LARGE SCALE GENOMIC DNA]</scope>
    <source>
        <strain evidence="2 3">ATCC 29315</strain>
    </source>
</reference>
<dbReference type="EMBL" id="ADBF01000226">
    <property type="protein sequence ID" value="EFE49198.1"/>
    <property type="molecule type" value="Genomic_DNA"/>
</dbReference>
<feature type="region of interest" description="Disordered" evidence="1">
    <location>
        <begin position="1"/>
        <end position="25"/>
    </location>
</feature>
<dbReference type="Proteomes" id="UP000005536">
    <property type="component" value="Unassembled WGS sequence"/>
</dbReference>
<evidence type="ECO:0000313" key="3">
    <source>
        <dbReference type="Proteomes" id="UP000005536"/>
    </source>
</evidence>
<accession>D4DSM5</accession>
<sequence length="56" mass="6311">PRQQVPPQPQRQPPPRLPQKTLRPNCKKLKGLLDGGLISADDYEKAKAEVLKQLIN</sequence>
<gene>
    <name evidence="2" type="ORF">NEIELOOT_02070</name>
</gene>
<evidence type="ECO:0000256" key="1">
    <source>
        <dbReference type="SAM" id="MobiDB-lite"/>
    </source>
</evidence>
<organism evidence="2 3">
    <name type="scientific">Neisseria elongata subsp. glycolytica ATCC 29315</name>
    <dbReference type="NCBI Taxonomy" id="546263"/>
    <lineage>
        <taxon>Bacteria</taxon>
        <taxon>Pseudomonadati</taxon>
        <taxon>Pseudomonadota</taxon>
        <taxon>Betaproteobacteria</taxon>
        <taxon>Neisseriales</taxon>
        <taxon>Neisseriaceae</taxon>
        <taxon>Neisseria</taxon>
    </lineage>
</organism>
<proteinExistence type="predicted"/>